<dbReference type="Pfam" id="PF00440">
    <property type="entry name" value="TetR_N"/>
    <property type="match status" value="1"/>
</dbReference>
<gene>
    <name evidence="4" type="ORF">EM308_05480</name>
</gene>
<dbReference type="KEGG" id="fgl:EM308_05480"/>
<dbReference type="GO" id="GO:0003677">
    <property type="term" value="F:DNA binding"/>
    <property type="evidence" value="ECO:0007669"/>
    <property type="project" value="UniProtKB-UniRule"/>
</dbReference>
<name>A0AAC9I6W1_9FLAO</name>
<dbReference type="EMBL" id="CP017479">
    <property type="protein sequence ID" value="AOW09002.1"/>
    <property type="molecule type" value="Genomic_DNA"/>
</dbReference>
<dbReference type="AlphaFoldDB" id="A0AAC9I6W1"/>
<dbReference type="InterPro" id="IPR001647">
    <property type="entry name" value="HTH_TetR"/>
</dbReference>
<accession>A0AAC9I6W1</accession>
<dbReference type="Gene3D" id="1.10.357.10">
    <property type="entry name" value="Tetracycline Repressor, domain 2"/>
    <property type="match status" value="1"/>
</dbReference>
<dbReference type="PANTHER" id="PTHR43479">
    <property type="entry name" value="ACREF/ENVCD OPERON REPRESSOR-RELATED"/>
    <property type="match status" value="1"/>
</dbReference>
<protein>
    <submittedName>
        <fullName evidence="4">TetR family transcriptional regulator</fullName>
    </submittedName>
</protein>
<organism evidence="4 5">
    <name type="scientific">Flavobacterium gilvum</name>
    <dbReference type="NCBI Taxonomy" id="1492737"/>
    <lineage>
        <taxon>Bacteria</taxon>
        <taxon>Pseudomonadati</taxon>
        <taxon>Bacteroidota</taxon>
        <taxon>Flavobacteriia</taxon>
        <taxon>Flavobacteriales</taxon>
        <taxon>Flavobacteriaceae</taxon>
        <taxon>Flavobacterium</taxon>
    </lineage>
</organism>
<keyword evidence="1 2" id="KW-0238">DNA-binding</keyword>
<sequence length="201" mass="23338">MKQKIILKSNEMFLKHGFKSVTMDDIANEMAISKKTIYQHFENKIDLIEATTQYLFETISCGVDEIYAMDKNPIEELFIIKDFVLNKLKDESTSAIYQLQKFYPQIHKKLMAGQFDKMGDCVIENLQKGIKQGLFRPQINSEIIARLYFAGMSNLKDAELFDPKKFSPTTVQETYLEYHLRSICTEKGLTILEHFLNPTQS</sequence>
<evidence type="ECO:0000313" key="5">
    <source>
        <dbReference type="Proteomes" id="UP000175968"/>
    </source>
</evidence>
<evidence type="ECO:0000313" key="4">
    <source>
        <dbReference type="EMBL" id="AOW09002.1"/>
    </source>
</evidence>
<dbReference type="PRINTS" id="PR00455">
    <property type="entry name" value="HTHTETR"/>
</dbReference>
<dbReference type="InterPro" id="IPR036271">
    <property type="entry name" value="Tet_transcr_reg_TetR-rel_C_sf"/>
</dbReference>
<dbReference type="PANTHER" id="PTHR43479:SF11">
    <property type="entry name" value="ACREF_ENVCD OPERON REPRESSOR-RELATED"/>
    <property type="match status" value="1"/>
</dbReference>
<dbReference type="SUPFAM" id="SSF48498">
    <property type="entry name" value="Tetracyclin repressor-like, C-terminal domain"/>
    <property type="match status" value="1"/>
</dbReference>
<dbReference type="RefSeq" id="WP_035634160.1">
    <property type="nucleotide sequence ID" value="NZ_CP017479.1"/>
</dbReference>
<reference evidence="4 5" key="1">
    <citation type="submission" date="2016-10" db="EMBL/GenBank/DDBJ databases">
        <title>Flavobacterium gilvum sp. nov., isolated from stream water.</title>
        <authorList>
            <person name="Shin S.-K."/>
            <person name="Cho Y.-J."/>
            <person name="Yi H."/>
        </authorList>
    </citation>
    <scope>NUCLEOTIDE SEQUENCE [LARGE SCALE GENOMIC DNA]</scope>
    <source>
        <strain evidence="4 5">EM1308</strain>
    </source>
</reference>
<dbReference type="PROSITE" id="PS50977">
    <property type="entry name" value="HTH_TETR_2"/>
    <property type="match status" value="1"/>
</dbReference>
<evidence type="ECO:0000256" key="2">
    <source>
        <dbReference type="PROSITE-ProRule" id="PRU00335"/>
    </source>
</evidence>
<dbReference type="SUPFAM" id="SSF46689">
    <property type="entry name" value="Homeodomain-like"/>
    <property type="match status" value="1"/>
</dbReference>
<dbReference type="InterPro" id="IPR009057">
    <property type="entry name" value="Homeodomain-like_sf"/>
</dbReference>
<evidence type="ECO:0000256" key="1">
    <source>
        <dbReference type="ARBA" id="ARBA00023125"/>
    </source>
</evidence>
<keyword evidence="5" id="KW-1185">Reference proteome</keyword>
<dbReference type="Proteomes" id="UP000175968">
    <property type="component" value="Chromosome"/>
</dbReference>
<feature type="DNA-binding region" description="H-T-H motif" evidence="2">
    <location>
        <begin position="22"/>
        <end position="41"/>
    </location>
</feature>
<proteinExistence type="predicted"/>
<dbReference type="InterPro" id="IPR050624">
    <property type="entry name" value="HTH-type_Tx_Regulator"/>
</dbReference>
<evidence type="ECO:0000259" key="3">
    <source>
        <dbReference type="PROSITE" id="PS50977"/>
    </source>
</evidence>
<feature type="domain" description="HTH tetR-type" evidence="3">
    <location>
        <begin position="1"/>
        <end position="59"/>
    </location>
</feature>